<keyword evidence="4" id="KW-0808">Transferase</keyword>
<dbReference type="InterPro" id="IPR004839">
    <property type="entry name" value="Aminotransferase_I/II_large"/>
</dbReference>
<gene>
    <name evidence="7" type="ORF">N8I77_007155</name>
</gene>
<proteinExistence type="inferred from homology"/>
<dbReference type="Pfam" id="PF00155">
    <property type="entry name" value="Aminotran_1_2"/>
    <property type="match status" value="1"/>
</dbReference>
<evidence type="ECO:0000259" key="6">
    <source>
        <dbReference type="Pfam" id="PF00155"/>
    </source>
</evidence>
<dbReference type="InterPro" id="IPR015421">
    <property type="entry name" value="PyrdxlP-dep_Trfase_major"/>
</dbReference>
<dbReference type="PANTHER" id="PTHR42790">
    <property type="entry name" value="AMINOTRANSFERASE"/>
    <property type="match status" value="1"/>
</dbReference>
<reference evidence="7" key="1">
    <citation type="submission" date="2023-06" db="EMBL/GenBank/DDBJ databases">
        <authorList>
            <person name="Noh H."/>
        </authorList>
    </citation>
    <scope>NUCLEOTIDE SEQUENCE</scope>
    <source>
        <strain evidence="7">DUCC20226</strain>
    </source>
</reference>
<comment type="cofactor">
    <cofactor evidence="1">
        <name>pyridoxal 5'-phosphate</name>
        <dbReference type="ChEBI" id="CHEBI:597326"/>
    </cofactor>
</comment>
<evidence type="ECO:0000313" key="8">
    <source>
        <dbReference type="Proteomes" id="UP001265746"/>
    </source>
</evidence>
<dbReference type="InterPro" id="IPR015424">
    <property type="entry name" value="PyrdxlP-dep_Trfase"/>
</dbReference>
<keyword evidence="3" id="KW-0032">Aminotransferase</keyword>
<dbReference type="SUPFAM" id="SSF53383">
    <property type="entry name" value="PLP-dependent transferases"/>
    <property type="match status" value="1"/>
</dbReference>
<dbReference type="GO" id="GO:0006571">
    <property type="term" value="P:tyrosine biosynthetic process"/>
    <property type="evidence" value="ECO:0007669"/>
    <property type="project" value="TreeGrafter"/>
</dbReference>
<organism evidence="7 8">
    <name type="scientific">Phomopsis amygdali</name>
    <name type="common">Fusicoccum amygdali</name>
    <dbReference type="NCBI Taxonomy" id="1214568"/>
    <lineage>
        <taxon>Eukaryota</taxon>
        <taxon>Fungi</taxon>
        <taxon>Dikarya</taxon>
        <taxon>Ascomycota</taxon>
        <taxon>Pezizomycotina</taxon>
        <taxon>Sordariomycetes</taxon>
        <taxon>Sordariomycetidae</taxon>
        <taxon>Diaporthales</taxon>
        <taxon>Diaporthaceae</taxon>
        <taxon>Diaporthe</taxon>
    </lineage>
</organism>
<accession>A0AAD9W356</accession>
<evidence type="ECO:0000256" key="2">
    <source>
        <dbReference type="ARBA" id="ARBA00007441"/>
    </source>
</evidence>
<dbReference type="GO" id="GO:0047536">
    <property type="term" value="F:2-aminoadipate transaminase activity"/>
    <property type="evidence" value="ECO:0007669"/>
    <property type="project" value="TreeGrafter"/>
</dbReference>
<dbReference type="InterPro" id="IPR050859">
    <property type="entry name" value="Class-I_PLP-dep_aminotransf"/>
</dbReference>
<sequence length="499" mass="55724">MFRRRLDEIEEARKRAQPLPSGAAPYTSSKFFKVQPLDTKPNAKCWSHRFSANSLIQTDSALKVASRDSDPLSMITLGTARPSPEYFPWESIEMRCPSSSPSKTPVAVSTACTKGEQEYDLSVAMNYGYSAGSPQVLRFVTEHIEMIHNPPYNDWESSLTCGTTSALEICFRIFSNPGDVVLMEEYSYIGTISAAKAQGLKILSVATDNFGVIPGDLDLQLDAWDPEIGPKPILLYMIPTGQNPTGVTHSNKRRREIYQVAAKHDLYILEDDPYYFLHLGPYSGPSDLEPDSTSLDEYLAHLPNSYLSLDVDGRVIRMDTTSKILAPGLRCGWITASSQVIRKFLSYSEVGVLSPSGPSQAMIYKLLDKTWGHEGFIRWLLSLSLQYRERRDLLLQACERFLPLDICSWAVPTSGMFLWIKIDSSKVTDVLNGDSDDIAWRRALQLEEEIFSQARRSGVLISKGSWFVPVVDESCGIYLRLTFAAAPRDELEPSDTAPG</sequence>
<dbReference type="Proteomes" id="UP001265746">
    <property type="component" value="Unassembled WGS sequence"/>
</dbReference>
<evidence type="ECO:0000313" key="7">
    <source>
        <dbReference type="EMBL" id="KAK2604207.1"/>
    </source>
</evidence>
<name>A0AAD9W356_PHOAM</name>
<dbReference type="CDD" id="cd00609">
    <property type="entry name" value="AAT_like"/>
    <property type="match status" value="1"/>
</dbReference>
<evidence type="ECO:0000256" key="4">
    <source>
        <dbReference type="ARBA" id="ARBA00022679"/>
    </source>
</evidence>
<dbReference type="GO" id="GO:0030170">
    <property type="term" value="F:pyridoxal phosphate binding"/>
    <property type="evidence" value="ECO:0007669"/>
    <property type="project" value="InterPro"/>
</dbReference>
<dbReference type="EMBL" id="JAUJFL010000004">
    <property type="protein sequence ID" value="KAK2604207.1"/>
    <property type="molecule type" value="Genomic_DNA"/>
</dbReference>
<keyword evidence="5" id="KW-0663">Pyridoxal phosphate</keyword>
<dbReference type="Gene3D" id="3.40.640.10">
    <property type="entry name" value="Type I PLP-dependent aspartate aminotransferase-like (Major domain)"/>
    <property type="match status" value="1"/>
</dbReference>
<dbReference type="GO" id="GO:0019878">
    <property type="term" value="P:lysine biosynthetic process via aminoadipic acid"/>
    <property type="evidence" value="ECO:0007669"/>
    <property type="project" value="TreeGrafter"/>
</dbReference>
<comment type="caution">
    <text evidence="7">The sequence shown here is derived from an EMBL/GenBank/DDBJ whole genome shotgun (WGS) entry which is preliminary data.</text>
</comment>
<dbReference type="GO" id="GO:0008793">
    <property type="term" value="F:aromatic-amino-acid transaminase activity"/>
    <property type="evidence" value="ECO:0007669"/>
    <property type="project" value="TreeGrafter"/>
</dbReference>
<evidence type="ECO:0000256" key="5">
    <source>
        <dbReference type="ARBA" id="ARBA00022898"/>
    </source>
</evidence>
<feature type="domain" description="Aminotransferase class I/classII large" evidence="6">
    <location>
        <begin position="119"/>
        <end position="492"/>
    </location>
</feature>
<comment type="similarity">
    <text evidence="2">Belongs to the class-I pyridoxal-phosphate-dependent aminotransferase family.</text>
</comment>
<keyword evidence="8" id="KW-1185">Reference proteome</keyword>
<protein>
    <recommendedName>
        <fullName evidence="6">Aminotransferase class I/classII large domain-containing protein</fullName>
    </recommendedName>
</protein>
<evidence type="ECO:0000256" key="3">
    <source>
        <dbReference type="ARBA" id="ARBA00022576"/>
    </source>
</evidence>
<dbReference type="PANTHER" id="PTHR42790:SF21">
    <property type="entry name" value="AROMATIC_AMINOADIPATE AMINOTRANSFERASE 1"/>
    <property type="match status" value="1"/>
</dbReference>
<evidence type="ECO:0000256" key="1">
    <source>
        <dbReference type="ARBA" id="ARBA00001933"/>
    </source>
</evidence>
<dbReference type="GO" id="GO:0009074">
    <property type="term" value="P:aromatic amino acid family catabolic process"/>
    <property type="evidence" value="ECO:0007669"/>
    <property type="project" value="TreeGrafter"/>
</dbReference>
<dbReference type="AlphaFoldDB" id="A0AAD9W356"/>